<organism evidence="3 4">
    <name type="scientific">Globisporangium ultimum (strain ATCC 200006 / CBS 805.95 / DAOM BR144)</name>
    <name type="common">Pythium ultimum</name>
    <dbReference type="NCBI Taxonomy" id="431595"/>
    <lineage>
        <taxon>Eukaryota</taxon>
        <taxon>Sar</taxon>
        <taxon>Stramenopiles</taxon>
        <taxon>Oomycota</taxon>
        <taxon>Peronosporomycetes</taxon>
        <taxon>Pythiales</taxon>
        <taxon>Pythiaceae</taxon>
        <taxon>Globisporangium</taxon>
    </lineage>
</organism>
<dbReference type="AlphaFoldDB" id="K3WAV4"/>
<dbReference type="Proteomes" id="UP000019132">
    <property type="component" value="Unassembled WGS sequence"/>
</dbReference>
<feature type="coiled-coil region" evidence="1">
    <location>
        <begin position="33"/>
        <end position="60"/>
    </location>
</feature>
<evidence type="ECO:0000256" key="2">
    <source>
        <dbReference type="SAM" id="MobiDB-lite"/>
    </source>
</evidence>
<accession>K3WAV4</accession>
<evidence type="ECO:0000256" key="1">
    <source>
        <dbReference type="SAM" id="Coils"/>
    </source>
</evidence>
<dbReference type="VEuPathDB" id="FungiDB:PYU1_G002093"/>
<dbReference type="eggNOG" id="ENOG502QQDA">
    <property type="taxonomic scope" value="Eukaryota"/>
</dbReference>
<sequence length="65" mass="7497">MGPKKKGGKKGKKKAKEEEPPPEEPSEYDTMDIPMLKEVIQMLRQQLDKAQADRNYVQHERGMAK</sequence>
<feature type="region of interest" description="Disordered" evidence="2">
    <location>
        <begin position="1"/>
        <end position="31"/>
    </location>
</feature>
<feature type="compositionally biased region" description="Basic residues" evidence="2">
    <location>
        <begin position="1"/>
        <end position="14"/>
    </location>
</feature>
<protein>
    <submittedName>
        <fullName evidence="3">Uncharacterized protein</fullName>
    </submittedName>
</protein>
<dbReference type="STRING" id="431595.K3WAV4"/>
<keyword evidence="1" id="KW-0175">Coiled coil</keyword>
<dbReference type="EMBL" id="GL376634">
    <property type="status" value="NOT_ANNOTATED_CDS"/>
    <property type="molecule type" value="Genomic_DNA"/>
</dbReference>
<dbReference type="EnsemblProtists" id="PYU1_T002095">
    <property type="protein sequence ID" value="PYU1_T002095"/>
    <property type="gene ID" value="PYU1_G002093"/>
</dbReference>
<name>K3WAV4_GLOUD</name>
<dbReference type="HOGENOM" id="CLU_2854594_0_0_1"/>
<feature type="compositionally biased region" description="Acidic residues" evidence="2">
    <location>
        <begin position="20"/>
        <end position="30"/>
    </location>
</feature>
<evidence type="ECO:0000313" key="4">
    <source>
        <dbReference type="Proteomes" id="UP000019132"/>
    </source>
</evidence>
<evidence type="ECO:0000313" key="3">
    <source>
        <dbReference type="EnsemblProtists" id="PYU1_T002095"/>
    </source>
</evidence>
<reference evidence="4" key="2">
    <citation type="submission" date="2010-04" db="EMBL/GenBank/DDBJ databases">
        <authorList>
            <person name="Buell R."/>
            <person name="Hamilton J."/>
            <person name="Hostetler J."/>
        </authorList>
    </citation>
    <scope>NUCLEOTIDE SEQUENCE [LARGE SCALE GENOMIC DNA]</scope>
    <source>
        <strain evidence="4">DAOM:BR144</strain>
    </source>
</reference>
<dbReference type="InParanoid" id="K3WAV4"/>
<keyword evidence="4" id="KW-1185">Reference proteome</keyword>
<proteinExistence type="predicted"/>
<reference evidence="3" key="3">
    <citation type="submission" date="2015-02" db="UniProtKB">
        <authorList>
            <consortium name="EnsemblProtists"/>
        </authorList>
    </citation>
    <scope>IDENTIFICATION</scope>
    <source>
        <strain evidence="3">DAOM BR144</strain>
    </source>
</reference>
<reference evidence="4" key="1">
    <citation type="journal article" date="2010" name="Genome Biol.">
        <title>Genome sequence of the necrotrophic plant pathogen Pythium ultimum reveals original pathogenicity mechanisms and effector repertoire.</title>
        <authorList>
            <person name="Levesque C.A."/>
            <person name="Brouwer H."/>
            <person name="Cano L."/>
            <person name="Hamilton J.P."/>
            <person name="Holt C."/>
            <person name="Huitema E."/>
            <person name="Raffaele S."/>
            <person name="Robideau G.P."/>
            <person name="Thines M."/>
            <person name="Win J."/>
            <person name="Zerillo M.M."/>
            <person name="Beakes G.W."/>
            <person name="Boore J.L."/>
            <person name="Busam D."/>
            <person name="Dumas B."/>
            <person name="Ferriera S."/>
            <person name="Fuerstenberg S.I."/>
            <person name="Gachon C.M."/>
            <person name="Gaulin E."/>
            <person name="Govers F."/>
            <person name="Grenville-Briggs L."/>
            <person name="Horner N."/>
            <person name="Hostetler J."/>
            <person name="Jiang R.H."/>
            <person name="Johnson J."/>
            <person name="Krajaejun T."/>
            <person name="Lin H."/>
            <person name="Meijer H.J."/>
            <person name="Moore B."/>
            <person name="Morris P."/>
            <person name="Phuntmart V."/>
            <person name="Puiu D."/>
            <person name="Shetty J."/>
            <person name="Stajich J.E."/>
            <person name="Tripathy S."/>
            <person name="Wawra S."/>
            <person name="van West P."/>
            <person name="Whitty B.R."/>
            <person name="Coutinho P.M."/>
            <person name="Henrissat B."/>
            <person name="Martin F."/>
            <person name="Thomas P.D."/>
            <person name="Tyler B.M."/>
            <person name="De Vries R.P."/>
            <person name="Kamoun S."/>
            <person name="Yandell M."/>
            <person name="Tisserat N."/>
            <person name="Buell C.R."/>
        </authorList>
    </citation>
    <scope>NUCLEOTIDE SEQUENCE</scope>
    <source>
        <strain evidence="4">DAOM:BR144</strain>
    </source>
</reference>